<dbReference type="RefSeq" id="WP_203744092.1">
    <property type="nucleotide sequence ID" value="NZ_BAAAUC010000001.1"/>
</dbReference>
<dbReference type="AlphaFoldDB" id="A0A919IMB3"/>
<keyword evidence="2" id="KW-1185">Reference proteome</keyword>
<comment type="caution">
    <text evidence="1">The sequence shown here is derived from an EMBL/GenBank/DDBJ whole genome shotgun (WGS) entry which is preliminary data.</text>
</comment>
<reference evidence="1" key="1">
    <citation type="submission" date="2021-01" db="EMBL/GenBank/DDBJ databases">
        <title>Whole genome shotgun sequence of Actinoplanes cyaneus NBRC 14990.</title>
        <authorList>
            <person name="Komaki H."/>
            <person name="Tamura T."/>
        </authorList>
    </citation>
    <scope>NUCLEOTIDE SEQUENCE</scope>
    <source>
        <strain evidence="1">NBRC 14990</strain>
    </source>
</reference>
<protein>
    <submittedName>
        <fullName evidence="1">Uncharacterized protein</fullName>
    </submittedName>
</protein>
<organism evidence="1 2">
    <name type="scientific">Actinoplanes cyaneus</name>
    <dbReference type="NCBI Taxonomy" id="52696"/>
    <lineage>
        <taxon>Bacteria</taxon>
        <taxon>Bacillati</taxon>
        <taxon>Actinomycetota</taxon>
        <taxon>Actinomycetes</taxon>
        <taxon>Micromonosporales</taxon>
        <taxon>Micromonosporaceae</taxon>
        <taxon>Actinoplanes</taxon>
    </lineage>
</organism>
<dbReference type="EMBL" id="BOMH01000036">
    <property type="protein sequence ID" value="GID66947.1"/>
    <property type="molecule type" value="Genomic_DNA"/>
</dbReference>
<proteinExistence type="predicted"/>
<sequence length="181" mass="20616">MGTWMATIRFPDGTERYARYSTVVAALASDLYQAFHVEHHRAEPTGEPLPTFPERPHAPIDELIPVVISPAPDDCRWHAVYCPRQQRVLGPVVSYHFRNLQGHNELTRGSVDGRRHLSQVHGRGLCGAPVLDTPLPYRNLCSFWGPAEERPEEPPDQDLFAEWDSPDICRECLLRALDQRE</sequence>
<gene>
    <name evidence="1" type="ORF">Acy02nite_48280</name>
</gene>
<evidence type="ECO:0000313" key="1">
    <source>
        <dbReference type="EMBL" id="GID66947.1"/>
    </source>
</evidence>
<accession>A0A919IMB3</accession>
<name>A0A919IMB3_9ACTN</name>
<evidence type="ECO:0000313" key="2">
    <source>
        <dbReference type="Proteomes" id="UP000619479"/>
    </source>
</evidence>
<dbReference type="Proteomes" id="UP000619479">
    <property type="component" value="Unassembled WGS sequence"/>
</dbReference>